<dbReference type="InterPro" id="IPR044974">
    <property type="entry name" value="Disease_R_plants"/>
</dbReference>
<dbReference type="SUPFAM" id="SSF52058">
    <property type="entry name" value="L domain-like"/>
    <property type="match status" value="1"/>
</dbReference>
<dbReference type="Pfam" id="PF00931">
    <property type="entry name" value="NB-ARC"/>
    <property type="match status" value="1"/>
</dbReference>
<reference evidence="4 5" key="1">
    <citation type="journal article" date="2018" name="PLoS Genet.">
        <title>Population sequencing reveals clonal diversity and ancestral inbreeding in the grapevine cultivar Chardonnay.</title>
        <authorList>
            <person name="Roach M.J."/>
            <person name="Johnson D.L."/>
            <person name="Bohlmann J."/>
            <person name="van Vuuren H.J."/>
            <person name="Jones S.J."/>
            <person name="Pretorius I.S."/>
            <person name="Schmidt S.A."/>
            <person name="Borneman A.R."/>
        </authorList>
    </citation>
    <scope>NUCLEOTIDE SEQUENCE [LARGE SCALE GENOMIC DNA]</scope>
    <source>
        <strain evidence="5">cv. Chardonnay</strain>
        <tissue evidence="4">Leaf</tissue>
    </source>
</reference>
<gene>
    <name evidence="4" type="primary">VvCHDh000062_9</name>
    <name evidence="4" type="ORF">CK203_106942</name>
</gene>
<dbReference type="InterPro" id="IPR002182">
    <property type="entry name" value="NB-ARC"/>
</dbReference>
<evidence type="ECO:0000313" key="4">
    <source>
        <dbReference type="EMBL" id="RVW58041.1"/>
    </source>
</evidence>
<dbReference type="SUPFAM" id="SSF52540">
    <property type="entry name" value="P-loop containing nucleoside triphosphate hydrolases"/>
    <property type="match status" value="1"/>
</dbReference>
<comment type="caution">
    <text evidence="4">The sequence shown here is derived from an EMBL/GenBank/DDBJ whole genome shotgun (WGS) entry which is preliminary data.</text>
</comment>
<accession>A0A438FDI9</accession>
<feature type="domain" description="NB-ARC" evidence="2">
    <location>
        <begin position="3"/>
        <end position="79"/>
    </location>
</feature>
<dbReference type="GO" id="GO:0006952">
    <property type="term" value="P:defense response"/>
    <property type="evidence" value="ECO:0007669"/>
    <property type="project" value="UniProtKB-KW"/>
</dbReference>
<dbReference type="InterPro" id="IPR027417">
    <property type="entry name" value="P-loop_NTPase"/>
</dbReference>
<dbReference type="EMBL" id="QGNW01000989">
    <property type="protein sequence ID" value="RVW58041.1"/>
    <property type="molecule type" value="Genomic_DNA"/>
</dbReference>
<evidence type="ECO:0000259" key="3">
    <source>
        <dbReference type="Pfam" id="PF23598"/>
    </source>
</evidence>
<proteinExistence type="predicted"/>
<organism evidence="4 5">
    <name type="scientific">Vitis vinifera</name>
    <name type="common">Grape</name>
    <dbReference type="NCBI Taxonomy" id="29760"/>
    <lineage>
        <taxon>Eukaryota</taxon>
        <taxon>Viridiplantae</taxon>
        <taxon>Streptophyta</taxon>
        <taxon>Embryophyta</taxon>
        <taxon>Tracheophyta</taxon>
        <taxon>Spermatophyta</taxon>
        <taxon>Magnoliopsida</taxon>
        <taxon>eudicotyledons</taxon>
        <taxon>Gunneridae</taxon>
        <taxon>Pentapetalae</taxon>
        <taxon>rosids</taxon>
        <taxon>Vitales</taxon>
        <taxon>Vitaceae</taxon>
        <taxon>Viteae</taxon>
        <taxon>Vitis</taxon>
    </lineage>
</organism>
<sequence length="553" mass="62698">MRQKLNAFLKGKRYLIVLEDASRVNFLNELVRTLPDASNGSKMILTTRSMRLPSKLQRASVHHAVQLRGDNESWALFTHSLKVNISQELKDATIEEWSSALQQLNQEQQQLWSYTLSRINEDLPLGLVQAEDENETPEDVADRYLITLIGKGMVRVTKNKLNGNVKSCLLPDALRRYWSSKALQATFLQVGTNTKSESSLGTGMIRRLTDHLDKGDVSFDHIHGDRKTISASVQPLYREVVSFLSFDTQEGSKPGEDIGNFLHRCISSSCLLLLRVLDLENVFKPKFPEALGKLTRLRYLGLRSTFLDVLPSFVNKLQSLQALDVMPQPSVGSSSTLRVLVGLFVDEETPVTDGLDQFINLRKLGLTCHLPSSQQEAVVEWVQKLNNLESLRLKSIDEENQFWDLDLKPLAHHVNLSCLYLLGRLKNPSVGSKFPHSLIELTLSGSELEEDPMQTLDKLPNLKVLRFLANSYLGKNMGCSSGGFPQLQVLKLWKLEQLEEWNVDEGALQALWDLDIRSCKRLKMLPEALRHRARLKLKLTDMCSQFASWKEDH</sequence>
<dbReference type="AlphaFoldDB" id="A0A438FDI9"/>
<dbReference type="Proteomes" id="UP000288805">
    <property type="component" value="Unassembled WGS sequence"/>
</dbReference>
<name>A0A438FDI9_VITVI</name>
<dbReference type="Pfam" id="PF23598">
    <property type="entry name" value="LRR_14"/>
    <property type="match status" value="1"/>
</dbReference>
<dbReference type="InterPro" id="IPR032675">
    <property type="entry name" value="LRR_dom_sf"/>
</dbReference>
<dbReference type="GO" id="GO:0051707">
    <property type="term" value="P:response to other organism"/>
    <property type="evidence" value="ECO:0007669"/>
    <property type="project" value="UniProtKB-ARBA"/>
</dbReference>
<evidence type="ECO:0000256" key="1">
    <source>
        <dbReference type="ARBA" id="ARBA00022737"/>
    </source>
</evidence>
<dbReference type="PANTHER" id="PTHR23155:SF955">
    <property type="entry name" value="AAA+ ATPASE DOMAIN-CONTAINING PROTEIN"/>
    <property type="match status" value="1"/>
</dbReference>
<dbReference type="Gene3D" id="3.80.10.10">
    <property type="entry name" value="Ribonuclease Inhibitor"/>
    <property type="match status" value="1"/>
</dbReference>
<keyword evidence="1" id="KW-0677">Repeat</keyword>
<evidence type="ECO:0000259" key="2">
    <source>
        <dbReference type="Pfam" id="PF00931"/>
    </source>
</evidence>
<evidence type="ECO:0000313" key="5">
    <source>
        <dbReference type="Proteomes" id="UP000288805"/>
    </source>
</evidence>
<dbReference type="InterPro" id="IPR055414">
    <property type="entry name" value="LRR_R13L4/SHOC2-like"/>
</dbReference>
<dbReference type="Gene3D" id="3.40.50.300">
    <property type="entry name" value="P-loop containing nucleotide triphosphate hydrolases"/>
    <property type="match status" value="1"/>
</dbReference>
<protein>
    <submittedName>
        <fullName evidence="4">Putative disease resistance protein</fullName>
    </submittedName>
</protein>
<dbReference type="PANTHER" id="PTHR23155">
    <property type="entry name" value="DISEASE RESISTANCE PROTEIN RP"/>
    <property type="match status" value="1"/>
</dbReference>
<feature type="domain" description="Disease resistance R13L4/SHOC-2-like LRR" evidence="3">
    <location>
        <begin position="326"/>
        <end position="517"/>
    </location>
</feature>
<dbReference type="GO" id="GO:0043531">
    <property type="term" value="F:ADP binding"/>
    <property type="evidence" value="ECO:0007669"/>
    <property type="project" value="InterPro"/>
</dbReference>